<dbReference type="AlphaFoldDB" id="E6PSG6"/>
<name>E6PSG6_9ZZZZ</name>
<comment type="caution">
    <text evidence="1">The sequence shown here is derived from an EMBL/GenBank/DDBJ whole genome shotgun (WGS) entry which is preliminary data.</text>
</comment>
<gene>
    <name evidence="1" type="ORF">CARN2_3349</name>
</gene>
<organism evidence="1">
    <name type="scientific">mine drainage metagenome</name>
    <dbReference type="NCBI Taxonomy" id="410659"/>
    <lineage>
        <taxon>unclassified sequences</taxon>
        <taxon>metagenomes</taxon>
        <taxon>ecological metagenomes</taxon>
    </lineage>
</organism>
<protein>
    <submittedName>
        <fullName evidence="1">Uncharacterized protein</fullName>
    </submittedName>
</protein>
<sequence length="117" mass="13342">MAAKVIGKQAADILTREVHWPHDHDWRGLLSQLWGEIQIDREDPEQTIEQIIEAAAQIAGERRRFMAAERAEAKANRDLVLVEAIDDAREWIADLKQVIKTPEFAAGVNAWIAEYIE</sequence>
<dbReference type="EMBL" id="CABM01000048">
    <property type="protein sequence ID" value="CBH97873.1"/>
    <property type="molecule type" value="Genomic_DNA"/>
</dbReference>
<reference evidence="1" key="1">
    <citation type="submission" date="2009-10" db="EMBL/GenBank/DDBJ databases">
        <title>Diversity of trophic interactions inside an arsenic-rich microbial ecosystem.</title>
        <authorList>
            <person name="Bertin P.N."/>
            <person name="Heinrich-Salmeron A."/>
            <person name="Pelletier E."/>
            <person name="Goulhen-Chollet F."/>
            <person name="Arsene-Ploetze F."/>
            <person name="Gallien S."/>
            <person name="Calteau A."/>
            <person name="Vallenet D."/>
            <person name="Casiot C."/>
            <person name="Chane-Woon-Ming B."/>
            <person name="Giloteaux L."/>
            <person name="Barakat M."/>
            <person name="Bonnefoy V."/>
            <person name="Bruneel O."/>
            <person name="Chandler M."/>
            <person name="Cleiss J."/>
            <person name="Duran R."/>
            <person name="Elbaz-Poulichet F."/>
            <person name="Fonknechten N."/>
            <person name="Lauga B."/>
            <person name="Mornico D."/>
            <person name="Ortet P."/>
            <person name="Schaeffer C."/>
            <person name="Siguier P."/>
            <person name="Alexander Thil Smith A."/>
            <person name="Van Dorsselaer A."/>
            <person name="Weissenbach J."/>
            <person name="Medigue C."/>
            <person name="Le Paslier D."/>
        </authorList>
    </citation>
    <scope>NUCLEOTIDE SEQUENCE</scope>
</reference>
<evidence type="ECO:0000313" key="1">
    <source>
        <dbReference type="EMBL" id="CBH97873.1"/>
    </source>
</evidence>
<proteinExistence type="predicted"/>
<accession>E6PSG6</accession>